<gene>
    <name evidence="7" type="ORF">BO82DRAFT_399055</name>
</gene>
<dbReference type="InterPro" id="IPR050523">
    <property type="entry name" value="AKR_Detox_Biosynth"/>
</dbReference>
<evidence type="ECO:0000313" key="8">
    <source>
        <dbReference type="Proteomes" id="UP000248340"/>
    </source>
</evidence>
<dbReference type="PANTHER" id="PTHR43364">
    <property type="entry name" value="NADH-SPECIFIC METHYLGLYOXAL REDUCTASE-RELATED"/>
    <property type="match status" value="1"/>
</dbReference>
<name>A0A319CQ75_9EURO</name>
<dbReference type="Pfam" id="PF00248">
    <property type="entry name" value="Aldo_ket_red"/>
    <property type="match status" value="1"/>
</dbReference>
<protein>
    <recommendedName>
        <fullName evidence="6">NADP-dependent oxidoreductase domain-containing protein</fullName>
    </recommendedName>
</protein>
<proteinExistence type="inferred from homology"/>
<dbReference type="InterPro" id="IPR023210">
    <property type="entry name" value="NADP_OxRdtase_dom"/>
</dbReference>
<evidence type="ECO:0000256" key="2">
    <source>
        <dbReference type="ARBA" id="ARBA00023002"/>
    </source>
</evidence>
<organism evidence="7 8">
    <name type="scientific">Aspergillus uvarum CBS 121591</name>
    <dbReference type="NCBI Taxonomy" id="1448315"/>
    <lineage>
        <taxon>Eukaryota</taxon>
        <taxon>Fungi</taxon>
        <taxon>Dikarya</taxon>
        <taxon>Ascomycota</taxon>
        <taxon>Pezizomycotina</taxon>
        <taxon>Eurotiomycetes</taxon>
        <taxon>Eurotiomycetidae</taxon>
        <taxon>Eurotiales</taxon>
        <taxon>Aspergillaceae</taxon>
        <taxon>Aspergillus</taxon>
        <taxon>Aspergillus subgen. Circumdati</taxon>
    </lineage>
</organism>
<dbReference type="SUPFAM" id="SSF51430">
    <property type="entry name" value="NAD(P)-linked oxidoreductase"/>
    <property type="match status" value="1"/>
</dbReference>
<dbReference type="GO" id="GO:0016491">
    <property type="term" value="F:oxidoreductase activity"/>
    <property type="evidence" value="ECO:0007669"/>
    <property type="project" value="UniProtKB-KW"/>
</dbReference>
<sequence>MGNLSRLLTVLSAGSTAWATQAPLGSANTGANQCLSMTGGAPHTNFDACCGSGSSGRGTVDGVEFTYTCGQWATPYASKPVNAASARECAQLCAAAGSQCPAAAWMSKGQCYFITSGAYSVRPLKGILLLEKTGKLVAGEEPTEPEGGCDKVAEEAKTQCEKEATERCEADKTRVGEQCKADCAKQAASVTEQCNADKAKLEEDMNTKCRDQTAAAVQEQVAKCDKEKSDLGGSCDDLKKQGEAQCEKDKAAITEEAKKQCGADTTAITEDARKQCDADKTAITENAKKQCDADKTAITEDARKQCDADKATLTSACDAEKDRLQKALDEANEKLKKLEGSGGGTSASTTSPANEALLEEIARENFSTICPKFGGKSFITVDSKGYKHEWTLYCHTGVTGQSNPNYNWSCHTQNIIQLLKEQQERSDLKALWVNTNNVCTPWTGGYVNVGGPFANHHLYLPTEPRKPAQHLNERDELVERSGGVTDRMHPEEIESRSTSLVESTAWQKVMIRRVKGVVIRVLLQVGRRDHGLRQFTIYQGRGFACRRDFERDTTPMVQSEGMDLAPWATLGGSCVKYAQDRKNQDHARKKFPATPADVAVSEALEEISKKLHATTITGAALAYILQEALYDFPIIDCRKVEHLESKIEALKGPWTRTTFGRSNWPHTV</sequence>
<dbReference type="STRING" id="1448315.A0A319CQ75"/>
<keyword evidence="2" id="KW-0560">Oxidoreductase</keyword>
<dbReference type="GeneID" id="37141821"/>
<keyword evidence="1" id="KW-0521">NADP</keyword>
<dbReference type="PANTHER" id="PTHR43364:SF7">
    <property type="entry name" value="NADP-DEPENDENT OXIDOREDUCTASE DOMAIN-CONTAINING PROTEIN-RELATED"/>
    <property type="match status" value="1"/>
</dbReference>
<dbReference type="InterPro" id="IPR036812">
    <property type="entry name" value="NAD(P)_OxRdtase_dom_sf"/>
</dbReference>
<dbReference type="RefSeq" id="XP_025495307.1">
    <property type="nucleotide sequence ID" value="XM_025639079.1"/>
</dbReference>
<evidence type="ECO:0000256" key="3">
    <source>
        <dbReference type="ARBA" id="ARBA00038157"/>
    </source>
</evidence>
<reference evidence="7 8" key="1">
    <citation type="submission" date="2016-12" db="EMBL/GenBank/DDBJ databases">
        <title>The genomes of Aspergillus section Nigri reveals drivers in fungal speciation.</title>
        <authorList>
            <consortium name="DOE Joint Genome Institute"/>
            <person name="Vesth T.C."/>
            <person name="Nybo J."/>
            <person name="Theobald S."/>
            <person name="Brandl J."/>
            <person name="Frisvad J.C."/>
            <person name="Nielsen K.F."/>
            <person name="Lyhne E.K."/>
            <person name="Kogle M.E."/>
            <person name="Kuo A."/>
            <person name="Riley R."/>
            <person name="Clum A."/>
            <person name="Nolan M."/>
            <person name="Lipzen A."/>
            <person name="Salamov A."/>
            <person name="Henrissat B."/>
            <person name="Wiebenga A."/>
            <person name="De Vries R.P."/>
            <person name="Grigoriev I.V."/>
            <person name="Mortensen U.H."/>
            <person name="Andersen M.R."/>
            <person name="Baker S.E."/>
        </authorList>
    </citation>
    <scope>NUCLEOTIDE SEQUENCE [LARGE SCALE GENOMIC DNA]</scope>
    <source>
        <strain evidence="7 8">CBS 121591</strain>
    </source>
</reference>
<dbReference type="EMBL" id="KZ821681">
    <property type="protein sequence ID" value="PYH85107.1"/>
    <property type="molecule type" value="Genomic_DNA"/>
</dbReference>
<evidence type="ECO:0000256" key="4">
    <source>
        <dbReference type="SAM" id="Coils"/>
    </source>
</evidence>
<dbReference type="OrthoDB" id="4831104at2759"/>
<dbReference type="AlphaFoldDB" id="A0A319CQ75"/>
<feature type="coiled-coil region" evidence="4">
    <location>
        <begin position="314"/>
        <end position="341"/>
    </location>
</feature>
<evidence type="ECO:0000259" key="6">
    <source>
        <dbReference type="Pfam" id="PF00248"/>
    </source>
</evidence>
<feature type="signal peptide" evidence="5">
    <location>
        <begin position="1"/>
        <end position="19"/>
    </location>
</feature>
<keyword evidence="4" id="KW-0175">Coiled coil</keyword>
<keyword evidence="8" id="KW-1185">Reference proteome</keyword>
<keyword evidence="5" id="KW-0732">Signal</keyword>
<comment type="similarity">
    <text evidence="3">Belongs to the aldo/keto reductase family. Aldo/keto reductase 2 subfamily.</text>
</comment>
<feature type="chain" id="PRO_5016307748" description="NADP-dependent oxidoreductase domain-containing protein" evidence="5">
    <location>
        <begin position="20"/>
        <end position="668"/>
    </location>
</feature>
<dbReference type="Gene3D" id="3.20.20.100">
    <property type="entry name" value="NADP-dependent oxidoreductase domain"/>
    <property type="match status" value="1"/>
</dbReference>
<dbReference type="Proteomes" id="UP000248340">
    <property type="component" value="Unassembled WGS sequence"/>
</dbReference>
<evidence type="ECO:0000256" key="1">
    <source>
        <dbReference type="ARBA" id="ARBA00022857"/>
    </source>
</evidence>
<accession>A0A319CQ75</accession>
<evidence type="ECO:0000256" key="5">
    <source>
        <dbReference type="SAM" id="SignalP"/>
    </source>
</evidence>
<evidence type="ECO:0000313" key="7">
    <source>
        <dbReference type="EMBL" id="PYH85107.1"/>
    </source>
</evidence>
<feature type="domain" description="NADP-dependent oxidoreductase" evidence="6">
    <location>
        <begin position="534"/>
        <end position="653"/>
    </location>
</feature>
<dbReference type="VEuPathDB" id="FungiDB:BO82DRAFT_399055"/>